<dbReference type="InterPro" id="IPR032705">
    <property type="entry name" value="ORC4_C"/>
</dbReference>
<dbReference type="InterPro" id="IPR003959">
    <property type="entry name" value="ATPase_AAA_core"/>
</dbReference>
<keyword evidence="10" id="KW-1185">Reference proteome</keyword>
<dbReference type="GO" id="GO:0005524">
    <property type="term" value="F:ATP binding"/>
    <property type="evidence" value="ECO:0007669"/>
    <property type="project" value="InterPro"/>
</dbReference>
<dbReference type="SMART" id="SM00382">
    <property type="entry name" value="AAA"/>
    <property type="match status" value="1"/>
</dbReference>
<dbReference type="SUPFAM" id="SSF52540">
    <property type="entry name" value="P-loop containing nucleoside triphosphate hydrolases"/>
    <property type="match status" value="1"/>
</dbReference>
<sequence>MSGSSSSQPQQPPASQQQATPIPPASQPTKFDFENLRIEITGRCSRNHIPDTLIGLENPSIQLDFALESSINLKSSNVVLITGPPGSGKTTMVKKCVQKYEDKVIIIRLNGLIHSDDRYALETIIDALDLKAYTKTLKYQLTVSDMLILINLALKGMSDDELTSLVDVPLITSPVFFVMDHFELMVHSVSKQQLLYTLLNLTHSQTSNLTFIAISTDNTIQIKLEKRVKSRFTQALVRVVPIQNVSVLIDILTNTLILSKPNVKINESYRIQWNKGIEKLFSDSEVVNLLAKSLRMQNAIVYFLNVVADAVAKIDETYQHLTKDEFLKSLAKYDRQDFEEQYLVDAINIMELAILACLTNTARRLNKSTISFRELYDGEYKQFLNSDFRIPELTNRSSCLFAVELLIDRKILTREGTQVGEHTLMSIPFQTNMDGLLEIAAKRKDCPLALKRYINQWIE</sequence>
<keyword evidence="6" id="KW-0539">Nucleus</keyword>
<evidence type="ECO:0000256" key="4">
    <source>
        <dbReference type="ARBA" id="ARBA00022705"/>
    </source>
</evidence>
<comment type="subcellular location">
    <subcellularLocation>
        <location evidence="1">Nucleus</location>
    </subcellularLocation>
</comment>
<dbReference type="InterPro" id="IPR003593">
    <property type="entry name" value="AAA+_ATPase"/>
</dbReference>
<protein>
    <recommendedName>
        <fullName evidence="3">Origin recognition complex subunit 4</fullName>
    </recommendedName>
</protein>
<dbReference type="Gene3D" id="3.40.50.300">
    <property type="entry name" value="P-loop containing nucleotide triphosphate hydrolases"/>
    <property type="match status" value="1"/>
</dbReference>
<feature type="domain" description="AAA+ ATPase" evidence="8">
    <location>
        <begin position="75"/>
        <end position="241"/>
    </location>
</feature>
<evidence type="ECO:0000256" key="2">
    <source>
        <dbReference type="ARBA" id="ARBA00005334"/>
    </source>
</evidence>
<dbReference type="Pfam" id="PF00004">
    <property type="entry name" value="AAA"/>
    <property type="match status" value="1"/>
</dbReference>
<dbReference type="GO" id="GO:0003688">
    <property type="term" value="F:DNA replication origin binding"/>
    <property type="evidence" value="ECO:0007669"/>
    <property type="project" value="TreeGrafter"/>
</dbReference>
<proteinExistence type="inferred from homology"/>
<keyword evidence="5" id="KW-0238">DNA-binding</keyword>
<evidence type="ECO:0000256" key="5">
    <source>
        <dbReference type="ARBA" id="ARBA00023125"/>
    </source>
</evidence>
<evidence type="ECO:0000256" key="7">
    <source>
        <dbReference type="SAM" id="MobiDB-lite"/>
    </source>
</evidence>
<feature type="compositionally biased region" description="Low complexity" evidence="7">
    <location>
        <begin position="1"/>
        <end position="20"/>
    </location>
</feature>
<dbReference type="GO" id="GO:0006270">
    <property type="term" value="P:DNA replication initiation"/>
    <property type="evidence" value="ECO:0007669"/>
    <property type="project" value="TreeGrafter"/>
</dbReference>
<dbReference type="GO" id="GO:0016887">
    <property type="term" value="F:ATP hydrolysis activity"/>
    <property type="evidence" value="ECO:0007669"/>
    <property type="project" value="InterPro"/>
</dbReference>
<evidence type="ECO:0000313" key="9">
    <source>
        <dbReference type="EMBL" id="EGG24073.1"/>
    </source>
</evidence>
<name>F4PKE9_CACFS</name>
<gene>
    <name evidence="9" type="primary">orcD</name>
    <name evidence="9" type="ORF">DFA_06211</name>
</gene>
<dbReference type="CDD" id="cd02019">
    <property type="entry name" value="NK"/>
    <property type="match status" value="1"/>
</dbReference>
<dbReference type="STRING" id="1054147.F4PKE9"/>
<organism evidence="9 10">
    <name type="scientific">Cavenderia fasciculata</name>
    <name type="common">Slime mold</name>
    <name type="synonym">Dictyostelium fasciculatum</name>
    <dbReference type="NCBI Taxonomy" id="261658"/>
    <lineage>
        <taxon>Eukaryota</taxon>
        <taxon>Amoebozoa</taxon>
        <taxon>Evosea</taxon>
        <taxon>Eumycetozoa</taxon>
        <taxon>Dictyostelia</taxon>
        <taxon>Acytosteliales</taxon>
        <taxon>Cavenderiaceae</taxon>
        <taxon>Cavenderia</taxon>
    </lineage>
</organism>
<dbReference type="OMA" id="AFTFQRN"/>
<dbReference type="InterPro" id="IPR027417">
    <property type="entry name" value="P-loop_NTPase"/>
</dbReference>
<accession>F4PKE9</accession>
<dbReference type="Pfam" id="PF14629">
    <property type="entry name" value="ORC4_C"/>
    <property type="match status" value="1"/>
</dbReference>
<dbReference type="GeneID" id="14876045"/>
<dbReference type="OrthoDB" id="20226at2759"/>
<dbReference type="GO" id="GO:0005664">
    <property type="term" value="C:nuclear origin of replication recognition complex"/>
    <property type="evidence" value="ECO:0007669"/>
    <property type="project" value="TreeGrafter"/>
</dbReference>
<dbReference type="PANTHER" id="PTHR12087:SF0">
    <property type="entry name" value="ORIGIN RECOGNITION COMPLEX SUBUNIT 4"/>
    <property type="match status" value="1"/>
</dbReference>
<dbReference type="Proteomes" id="UP000007797">
    <property type="component" value="Unassembled WGS sequence"/>
</dbReference>
<dbReference type="AlphaFoldDB" id="F4PKE9"/>
<comment type="similarity">
    <text evidence="2">Belongs to the ORC4 family.</text>
</comment>
<dbReference type="RefSeq" id="XP_004361924.1">
    <property type="nucleotide sequence ID" value="XM_004361867.1"/>
</dbReference>
<dbReference type="KEGG" id="dfa:DFA_06211"/>
<feature type="region of interest" description="Disordered" evidence="7">
    <location>
        <begin position="1"/>
        <end position="29"/>
    </location>
</feature>
<dbReference type="EMBL" id="GL883007">
    <property type="protein sequence ID" value="EGG24073.1"/>
    <property type="molecule type" value="Genomic_DNA"/>
</dbReference>
<evidence type="ECO:0000256" key="6">
    <source>
        <dbReference type="ARBA" id="ARBA00023242"/>
    </source>
</evidence>
<keyword evidence="4" id="KW-0235">DNA replication</keyword>
<dbReference type="PANTHER" id="PTHR12087">
    <property type="entry name" value="ORIGIN RECOGNITION COMPLEX SUBUNIT 4"/>
    <property type="match status" value="1"/>
</dbReference>
<evidence type="ECO:0000313" key="10">
    <source>
        <dbReference type="Proteomes" id="UP000007797"/>
    </source>
</evidence>
<reference evidence="10" key="1">
    <citation type="journal article" date="2011" name="Genome Res.">
        <title>Phylogeny-wide analysis of social amoeba genomes highlights ancient origins for complex intercellular communication.</title>
        <authorList>
            <person name="Heidel A.J."/>
            <person name="Lawal H.M."/>
            <person name="Felder M."/>
            <person name="Schilde C."/>
            <person name="Helps N.R."/>
            <person name="Tunggal B."/>
            <person name="Rivero F."/>
            <person name="John U."/>
            <person name="Schleicher M."/>
            <person name="Eichinger L."/>
            <person name="Platzer M."/>
            <person name="Noegel A.A."/>
            <person name="Schaap P."/>
            <person name="Gloeckner G."/>
        </authorList>
    </citation>
    <scope>NUCLEOTIDE SEQUENCE [LARGE SCALE GENOMIC DNA]</scope>
    <source>
        <strain evidence="10">SH3</strain>
    </source>
</reference>
<evidence type="ECO:0000259" key="8">
    <source>
        <dbReference type="SMART" id="SM00382"/>
    </source>
</evidence>
<evidence type="ECO:0000256" key="3">
    <source>
        <dbReference type="ARBA" id="ARBA00019083"/>
    </source>
</evidence>
<dbReference type="InterPro" id="IPR016527">
    <property type="entry name" value="ORC4"/>
</dbReference>
<evidence type="ECO:0000256" key="1">
    <source>
        <dbReference type="ARBA" id="ARBA00004123"/>
    </source>
</evidence>